<sequence>MYSIHKTVELPIPMEKAWDFFSRPENLSTMTPTHMNFRILNGKPKPMYAGQLISYYVSPFKGIKVLWVTEITHVTDNSFFVDEQRIGPYKLWHHQHFIKPIKNGVLVEDIVHYAMPYGFIGKILNTFLVRKKLRHIFEYRSKKLIELFGSYEH</sequence>
<evidence type="ECO:0000313" key="3">
    <source>
        <dbReference type="EMBL" id="EID72714.1"/>
    </source>
</evidence>
<feature type="domain" description="Coenzyme Q-binding protein COQ10 START" evidence="2">
    <location>
        <begin position="11"/>
        <end position="123"/>
    </location>
</feature>
<comment type="similarity">
    <text evidence="1">Belongs to the ribosome association toxin RatA family.</text>
</comment>
<dbReference type="STRING" id="946077.W5A_11314"/>
<dbReference type="eggNOG" id="COG4276">
    <property type="taxonomic scope" value="Bacteria"/>
</dbReference>
<keyword evidence="4" id="KW-1185">Reference proteome</keyword>
<name>I0W8J8_9FLAO</name>
<dbReference type="PATRIC" id="fig|946077.3.peg.2280"/>
<organism evidence="3 4">
    <name type="scientific">Imtechella halotolerans K1</name>
    <dbReference type="NCBI Taxonomy" id="946077"/>
    <lineage>
        <taxon>Bacteria</taxon>
        <taxon>Pseudomonadati</taxon>
        <taxon>Bacteroidota</taxon>
        <taxon>Flavobacteriia</taxon>
        <taxon>Flavobacteriales</taxon>
        <taxon>Flavobacteriaceae</taxon>
        <taxon>Imtechella</taxon>
    </lineage>
</organism>
<dbReference type="InterPro" id="IPR005031">
    <property type="entry name" value="COQ10_START"/>
</dbReference>
<proteinExistence type="inferred from homology"/>
<dbReference type="InterPro" id="IPR023393">
    <property type="entry name" value="START-like_dom_sf"/>
</dbReference>
<protein>
    <recommendedName>
        <fullName evidence="2">Coenzyme Q-binding protein COQ10 START domain-containing protein</fullName>
    </recommendedName>
</protein>
<dbReference type="Proteomes" id="UP000005938">
    <property type="component" value="Unassembled WGS sequence"/>
</dbReference>
<dbReference type="CDD" id="cd07820">
    <property type="entry name" value="SRPBCC_3"/>
    <property type="match status" value="1"/>
</dbReference>
<evidence type="ECO:0000256" key="1">
    <source>
        <dbReference type="ARBA" id="ARBA00008918"/>
    </source>
</evidence>
<comment type="caution">
    <text evidence="3">The sequence shown here is derived from an EMBL/GenBank/DDBJ whole genome shotgun (WGS) entry which is preliminary data.</text>
</comment>
<dbReference type="RefSeq" id="WP_008240703.1">
    <property type="nucleotide sequence ID" value="NZ_AJJU01000034.1"/>
</dbReference>
<dbReference type="Pfam" id="PF03364">
    <property type="entry name" value="Polyketide_cyc"/>
    <property type="match status" value="1"/>
</dbReference>
<evidence type="ECO:0000313" key="4">
    <source>
        <dbReference type="Proteomes" id="UP000005938"/>
    </source>
</evidence>
<accession>I0W8J8</accession>
<evidence type="ECO:0000259" key="2">
    <source>
        <dbReference type="Pfam" id="PF03364"/>
    </source>
</evidence>
<gene>
    <name evidence="3" type="ORF">W5A_11314</name>
</gene>
<reference evidence="3 4" key="1">
    <citation type="journal article" date="2012" name="J. Bacteriol.">
        <title>Genome Sequence of the Halotolerant Bacterium Imtechella halotolerans K1T.</title>
        <authorList>
            <person name="Kumar S."/>
            <person name="Vikram S."/>
            <person name="Subramanian S."/>
            <person name="Raghava G.P."/>
            <person name="Pinnaka A.K."/>
        </authorList>
    </citation>
    <scope>NUCLEOTIDE SEQUENCE [LARGE SCALE GENOMIC DNA]</scope>
    <source>
        <strain evidence="3 4">K1</strain>
    </source>
</reference>
<dbReference type="AlphaFoldDB" id="I0W8J8"/>
<dbReference type="SUPFAM" id="SSF55961">
    <property type="entry name" value="Bet v1-like"/>
    <property type="match status" value="1"/>
</dbReference>
<dbReference type="Gene3D" id="3.30.530.20">
    <property type="match status" value="1"/>
</dbReference>
<dbReference type="EMBL" id="AJJU01000034">
    <property type="protein sequence ID" value="EID72714.1"/>
    <property type="molecule type" value="Genomic_DNA"/>
</dbReference>